<dbReference type="Proteomes" id="UP000190648">
    <property type="component" value="Unassembled WGS sequence"/>
</dbReference>
<gene>
    <name evidence="1" type="ORF">AV530_014930</name>
</gene>
<comment type="caution">
    <text evidence="1">The sequence shown here is derived from an EMBL/GenBank/DDBJ whole genome shotgun (WGS) entry which is preliminary data.</text>
</comment>
<sequence>MIPVAAFYKNVQLLLRRTEILERTSIHLLLETAHLTAFCLIQALLFMHQVGIRKRFHSKAGTGEKLEGCWWKSCDWNYSLILFSESPRNEQQKNNFSKE</sequence>
<keyword evidence="2" id="KW-1185">Reference proteome</keyword>
<proteinExistence type="predicted"/>
<dbReference type="AlphaFoldDB" id="A0A1V4K0E7"/>
<evidence type="ECO:0000313" key="2">
    <source>
        <dbReference type="Proteomes" id="UP000190648"/>
    </source>
</evidence>
<organism evidence="1 2">
    <name type="scientific">Patagioenas fasciata monilis</name>
    <dbReference type="NCBI Taxonomy" id="372326"/>
    <lineage>
        <taxon>Eukaryota</taxon>
        <taxon>Metazoa</taxon>
        <taxon>Chordata</taxon>
        <taxon>Craniata</taxon>
        <taxon>Vertebrata</taxon>
        <taxon>Euteleostomi</taxon>
        <taxon>Archelosauria</taxon>
        <taxon>Archosauria</taxon>
        <taxon>Dinosauria</taxon>
        <taxon>Saurischia</taxon>
        <taxon>Theropoda</taxon>
        <taxon>Coelurosauria</taxon>
        <taxon>Aves</taxon>
        <taxon>Neognathae</taxon>
        <taxon>Neoaves</taxon>
        <taxon>Columbimorphae</taxon>
        <taxon>Columbiformes</taxon>
        <taxon>Columbidae</taxon>
        <taxon>Patagioenas</taxon>
    </lineage>
</organism>
<dbReference type="EMBL" id="LSYS01005191">
    <property type="protein sequence ID" value="OPJ77906.1"/>
    <property type="molecule type" value="Genomic_DNA"/>
</dbReference>
<evidence type="ECO:0000313" key="1">
    <source>
        <dbReference type="EMBL" id="OPJ77906.1"/>
    </source>
</evidence>
<accession>A0A1V4K0E7</accession>
<protein>
    <submittedName>
        <fullName evidence="1">Uncharacterized protein</fullName>
    </submittedName>
</protein>
<name>A0A1V4K0E7_PATFA</name>
<reference evidence="1 2" key="1">
    <citation type="submission" date="2016-02" db="EMBL/GenBank/DDBJ databases">
        <title>Band-tailed pigeon sequencing and assembly.</title>
        <authorList>
            <person name="Soares A.E."/>
            <person name="Novak B.J."/>
            <person name="Rice E.S."/>
            <person name="O'Connell B."/>
            <person name="Chang D."/>
            <person name="Weber S."/>
            <person name="Shapiro B."/>
        </authorList>
    </citation>
    <scope>NUCLEOTIDE SEQUENCE [LARGE SCALE GENOMIC DNA]</scope>
    <source>
        <strain evidence="1">BTP2013</strain>
        <tissue evidence="1">Blood</tissue>
    </source>
</reference>